<dbReference type="FunFam" id="3.40.605.10:FF:000004">
    <property type="entry name" value="Aldehyde dehydrogenase"/>
    <property type="match status" value="1"/>
</dbReference>
<dbReference type="RefSeq" id="WP_123131497.1">
    <property type="nucleotide sequence ID" value="NZ_RJJE01000001.1"/>
</dbReference>
<evidence type="ECO:0000256" key="5">
    <source>
        <dbReference type="PIRSR" id="PIRSR036492-1"/>
    </source>
</evidence>
<comment type="similarity">
    <text evidence="1 4 7">Belongs to the aldehyde dehydrogenase family.</text>
</comment>
<dbReference type="InterPro" id="IPR015590">
    <property type="entry name" value="Aldehyde_DH_dom"/>
</dbReference>
<feature type="domain" description="Aldehyde dehydrogenase" evidence="8">
    <location>
        <begin position="15"/>
        <end position="431"/>
    </location>
</feature>
<dbReference type="CDD" id="cd07136">
    <property type="entry name" value="ALDH_YwdH-P39616"/>
    <property type="match status" value="1"/>
</dbReference>
<evidence type="ECO:0000256" key="4">
    <source>
        <dbReference type="PIRNR" id="PIRNR036492"/>
    </source>
</evidence>
<keyword evidence="10" id="KW-1185">Reference proteome</keyword>
<evidence type="ECO:0000313" key="10">
    <source>
        <dbReference type="Proteomes" id="UP000271010"/>
    </source>
</evidence>
<dbReference type="EMBL" id="RJJE01000001">
    <property type="protein sequence ID" value="RNI33310.1"/>
    <property type="molecule type" value="Genomic_DNA"/>
</dbReference>
<dbReference type="InterPro" id="IPR012394">
    <property type="entry name" value="Aldehyde_DH_NAD(P)"/>
</dbReference>
<evidence type="ECO:0000313" key="9">
    <source>
        <dbReference type="EMBL" id="RNI33310.1"/>
    </source>
</evidence>
<keyword evidence="2 4" id="KW-0560">Oxidoreductase</keyword>
<evidence type="ECO:0000256" key="1">
    <source>
        <dbReference type="ARBA" id="ARBA00009986"/>
    </source>
</evidence>
<dbReference type="InterPro" id="IPR016160">
    <property type="entry name" value="Ald_DH_CS_CYS"/>
</dbReference>
<reference evidence="9 10" key="1">
    <citation type="submission" date="2018-11" db="EMBL/GenBank/DDBJ databases">
        <title>Rufibacter latericius sp. nov., isolated from water in Baiyang Lake.</title>
        <authorList>
            <person name="Yang Y."/>
        </authorList>
    </citation>
    <scope>NUCLEOTIDE SEQUENCE [LARGE SCALE GENOMIC DNA]</scope>
    <source>
        <strain evidence="9 10">MCC P1</strain>
    </source>
</reference>
<evidence type="ECO:0000256" key="7">
    <source>
        <dbReference type="RuleBase" id="RU003345"/>
    </source>
</evidence>
<dbReference type="PANTHER" id="PTHR43570">
    <property type="entry name" value="ALDEHYDE DEHYDROGENASE"/>
    <property type="match status" value="1"/>
</dbReference>
<dbReference type="OrthoDB" id="973869at2"/>
<sequence length="461" mass="51051">MNALLNLQTLVQLQKEHFNSGKTRSLPFRLQMLRRLQSAIEKEESAIMAALAADFGKPAFETYATEIAILLSEIKFMLRHLGKWAKPKRVKSSFLNFPSKDLIYPEPYGVALVIGAWNYPFQLTLSPMLGAIAAGCCAILKPSELTPATSQLTARLLQETFPPEYLTVVQGGPETSQALLELPFDKIFFTGSVPVGRIVAQAAAKQLIPVTLELGGKSPCLVDDTADLEVAARRIVWGKFLNAGQTCVAPDYVLVQENVATPLLAHLDRTIRQFYGSNPALSPDFARIINDRHFHRLQTLLKPAHIYSGGQTDAAQRYIAPTLLSKVTWDDPIMQEEIFGPLLPVLTFKTLPEAIQTVNAHPKPLALYFFSKSRTAQEMVLTQTSSGGACINDTISHLTNPYLPFGGVGTSGQANYHGKASFEAFSHQKSVLTKGFNPDVPLRYPPYGKKMNWMKKFFKWL</sequence>
<dbReference type="PIRSF" id="PIRSF036492">
    <property type="entry name" value="ALDH"/>
    <property type="match status" value="1"/>
</dbReference>
<organism evidence="9 10">
    <name type="scientific">Rufibacter immobilis</name>
    <dbReference type="NCBI Taxonomy" id="1348778"/>
    <lineage>
        <taxon>Bacteria</taxon>
        <taxon>Pseudomonadati</taxon>
        <taxon>Bacteroidota</taxon>
        <taxon>Cytophagia</taxon>
        <taxon>Cytophagales</taxon>
        <taxon>Hymenobacteraceae</taxon>
        <taxon>Rufibacter</taxon>
    </lineage>
</organism>
<dbReference type="InterPro" id="IPR029510">
    <property type="entry name" value="Ald_DH_CS_GLU"/>
</dbReference>
<protein>
    <recommendedName>
        <fullName evidence="4">Aldehyde dehydrogenase</fullName>
    </recommendedName>
</protein>
<dbReference type="PROSITE" id="PS00687">
    <property type="entry name" value="ALDEHYDE_DEHYDR_GLU"/>
    <property type="match status" value="1"/>
</dbReference>
<keyword evidence="3" id="KW-0520">NAD</keyword>
<dbReference type="InterPro" id="IPR016162">
    <property type="entry name" value="Ald_DH_N"/>
</dbReference>
<dbReference type="InterPro" id="IPR016161">
    <property type="entry name" value="Ald_DH/histidinol_DH"/>
</dbReference>
<dbReference type="Proteomes" id="UP000271010">
    <property type="component" value="Unassembled WGS sequence"/>
</dbReference>
<proteinExistence type="inferred from homology"/>
<dbReference type="FunFam" id="3.40.309.10:FF:000003">
    <property type="entry name" value="Aldehyde dehydrogenase"/>
    <property type="match status" value="1"/>
</dbReference>
<dbReference type="GO" id="GO:0006081">
    <property type="term" value="P:aldehyde metabolic process"/>
    <property type="evidence" value="ECO:0007669"/>
    <property type="project" value="InterPro"/>
</dbReference>
<dbReference type="Gene3D" id="3.40.605.10">
    <property type="entry name" value="Aldehyde Dehydrogenase, Chain A, domain 1"/>
    <property type="match status" value="1"/>
</dbReference>
<feature type="active site" evidence="5 6">
    <location>
        <position position="213"/>
    </location>
</feature>
<dbReference type="PANTHER" id="PTHR43570:SF16">
    <property type="entry name" value="ALDEHYDE DEHYDROGENASE TYPE III, ISOFORM Q"/>
    <property type="match status" value="1"/>
</dbReference>
<dbReference type="Pfam" id="PF00171">
    <property type="entry name" value="Aldedh"/>
    <property type="match status" value="1"/>
</dbReference>
<evidence type="ECO:0000256" key="6">
    <source>
        <dbReference type="PROSITE-ProRule" id="PRU10007"/>
    </source>
</evidence>
<dbReference type="PROSITE" id="PS00070">
    <property type="entry name" value="ALDEHYDE_DEHYDR_CYS"/>
    <property type="match status" value="1"/>
</dbReference>
<dbReference type="InterPro" id="IPR016163">
    <property type="entry name" value="Ald_DH_C"/>
</dbReference>
<dbReference type="AlphaFoldDB" id="A0A3M9N678"/>
<evidence type="ECO:0000256" key="3">
    <source>
        <dbReference type="ARBA" id="ARBA00023027"/>
    </source>
</evidence>
<comment type="caution">
    <text evidence="9">The sequence shown here is derived from an EMBL/GenBank/DDBJ whole genome shotgun (WGS) entry which is preliminary data.</text>
</comment>
<gene>
    <name evidence="9" type="ORF">EFA69_01955</name>
</gene>
<dbReference type="Gene3D" id="3.40.309.10">
    <property type="entry name" value="Aldehyde Dehydrogenase, Chain A, domain 2"/>
    <property type="match status" value="1"/>
</dbReference>
<feature type="active site" evidence="5">
    <location>
        <position position="247"/>
    </location>
</feature>
<dbReference type="GO" id="GO:0005737">
    <property type="term" value="C:cytoplasm"/>
    <property type="evidence" value="ECO:0007669"/>
    <property type="project" value="TreeGrafter"/>
</dbReference>
<dbReference type="SUPFAM" id="SSF53720">
    <property type="entry name" value="ALDH-like"/>
    <property type="match status" value="1"/>
</dbReference>
<evidence type="ECO:0000259" key="8">
    <source>
        <dbReference type="Pfam" id="PF00171"/>
    </source>
</evidence>
<dbReference type="GO" id="GO:0004029">
    <property type="term" value="F:aldehyde dehydrogenase (NAD+) activity"/>
    <property type="evidence" value="ECO:0007669"/>
    <property type="project" value="TreeGrafter"/>
</dbReference>
<evidence type="ECO:0000256" key="2">
    <source>
        <dbReference type="ARBA" id="ARBA00023002"/>
    </source>
</evidence>
<accession>A0A3M9N678</accession>
<name>A0A3M9N678_9BACT</name>